<feature type="transmembrane region" description="Helical" evidence="1">
    <location>
        <begin position="135"/>
        <end position="161"/>
    </location>
</feature>
<feature type="transmembrane region" description="Helical" evidence="1">
    <location>
        <begin position="90"/>
        <end position="115"/>
    </location>
</feature>
<evidence type="ECO:0000313" key="3">
    <source>
        <dbReference type="Proteomes" id="UP000282876"/>
    </source>
</evidence>
<comment type="caution">
    <text evidence="2">The sequence shown here is derived from an EMBL/GenBank/DDBJ whole genome shotgun (WGS) entry which is preliminary data.</text>
</comment>
<keyword evidence="1" id="KW-0472">Membrane</keyword>
<keyword evidence="3" id="KW-1185">Reference proteome</keyword>
<feature type="transmembrane region" description="Helical" evidence="1">
    <location>
        <begin position="237"/>
        <end position="259"/>
    </location>
</feature>
<protein>
    <submittedName>
        <fullName evidence="2">Uncharacterized protein</fullName>
    </submittedName>
</protein>
<feature type="transmembrane region" description="Helical" evidence="1">
    <location>
        <begin position="182"/>
        <end position="201"/>
    </location>
</feature>
<feature type="transmembrane region" description="Helical" evidence="1">
    <location>
        <begin position="59"/>
        <end position="78"/>
    </location>
</feature>
<accession>A0A437AJT2</accession>
<gene>
    <name evidence="2" type="ORF">TUBRATIS_21800</name>
</gene>
<dbReference type="AlphaFoldDB" id="A0A437AJT2"/>
<dbReference type="VEuPathDB" id="MicrosporidiaDB:TUBRATIS_21800"/>
<reference evidence="2 3" key="1">
    <citation type="submission" date="2018-10" db="EMBL/GenBank/DDBJ databases">
        <title>Draft genome sequence of the microsporidian Tubulinosema ratisbonensis.</title>
        <authorList>
            <person name="Polonais V."/>
            <person name="Peyretaillade E."/>
            <person name="Niehus S."/>
            <person name="Wawrzyniak I."/>
            <person name="Franchet A."/>
            <person name="Gaspin C."/>
            <person name="Reichstadt M."/>
            <person name="Belser C."/>
            <person name="Labadie K."/>
            <person name="Delbac F."/>
            <person name="Ferrandon D."/>
        </authorList>
    </citation>
    <scope>NUCLEOTIDE SEQUENCE [LARGE SCALE GENOMIC DNA]</scope>
    <source>
        <strain evidence="2 3">Franzen</strain>
    </source>
</reference>
<name>A0A437AJT2_9MICR</name>
<dbReference type="EMBL" id="RCSS01000552">
    <property type="protein sequence ID" value="RVD91369.1"/>
    <property type="molecule type" value="Genomic_DNA"/>
</dbReference>
<feature type="transmembrane region" description="Helical" evidence="1">
    <location>
        <begin position="33"/>
        <end position="53"/>
    </location>
</feature>
<keyword evidence="1" id="KW-0812">Transmembrane</keyword>
<evidence type="ECO:0000313" key="2">
    <source>
        <dbReference type="EMBL" id="RVD91369.1"/>
    </source>
</evidence>
<feature type="transmembrane region" description="Helical" evidence="1">
    <location>
        <begin position="207"/>
        <end position="225"/>
    </location>
</feature>
<sequence length="285" mass="33522">MKIKDTTNIKNKLRQNIKSEPLQQNKCTIVFKLFYLFDSVFMTSIYLYIFFYSKSSPNFIFIFSFIILSFVVSLYKAYKNCESSNKILSFAMIAVSFIVLVTYMQLISMMLMVTINESFYILILLIINFDLTKEFLFSNFLVFLASCCCVAVIILYIYTLLKVSINLKNNKPLIISLETMQNNFICLLGLIYLITIYPLSWLFYDDVIIILGVYIILTILLPNILEKRINKDIKLRENFYILSIYKSSTLLFVLMLSIINLCFQKINVEDIFHEYIFELLLAIRK</sequence>
<evidence type="ECO:0000256" key="1">
    <source>
        <dbReference type="SAM" id="Phobius"/>
    </source>
</evidence>
<proteinExistence type="predicted"/>
<dbReference type="Proteomes" id="UP000282876">
    <property type="component" value="Unassembled WGS sequence"/>
</dbReference>
<organism evidence="2 3">
    <name type="scientific">Tubulinosema ratisbonensis</name>
    <dbReference type="NCBI Taxonomy" id="291195"/>
    <lineage>
        <taxon>Eukaryota</taxon>
        <taxon>Fungi</taxon>
        <taxon>Fungi incertae sedis</taxon>
        <taxon>Microsporidia</taxon>
        <taxon>Tubulinosematoidea</taxon>
        <taxon>Tubulinosematidae</taxon>
        <taxon>Tubulinosema</taxon>
    </lineage>
</organism>
<keyword evidence="1" id="KW-1133">Transmembrane helix</keyword>